<dbReference type="Gene3D" id="1.20.120.450">
    <property type="entry name" value="dinb family like domain"/>
    <property type="match status" value="1"/>
</dbReference>
<gene>
    <name evidence="1" type="ORF">QYE77_06065</name>
</gene>
<dbReference type="SUPFAM" id="SSF109854">
    <property type="entry name" value="DinB/YfiT-like putative metalloenzymes"/>
    <property type="match status" value="1"/>
</dbReference>
<sequence>MKKNELFQALNHSRERLLRAIEGLDATHLTQPGAVGIWSVKDVLAHLAMWEAQTVTLLYQVRQGMKPTTLHLKTFDTDQQNAQWYEQAKDRPWEQVWADFQGVRVQTLRRLDAFNEDELSSPTRFPWLGMSLADLVYKWVVQHEEDHAADLETWRQRLEG</sequence>
<dbReference type="EMBL" id="JAUHMF010000001">
    <property type="protein sequence ID" value="MDT8897827.1"/>
    <property type="molecule type" value="Genomic_DNA"/>
</dbReference>
<reference evidence="1 2" key="1">
    <citation type="submission" date="2023-07" db="EMBL/GenBank/DDBJ databases">
        <title>Novel species of Thermanaerothrix with wide hydrolytic capabilities.</title>
        <authorList>
            <person name="Zayulina K.S."/>
            <person name="Podosokorskaya O.A."/>
            <person name="Elcheninov A.G."/>
        </authorList>
    </citation>
    <scope>NUCLEOTIDE SEQUENCE [LARGE SCALE GENOMIC DNA]</scope>
    <source>
        <strain evidence="1 2">4228-RoL</strain>
    </source>
</reference>
<name>A0ABU3NPA0_9CHLR</name>
<dbReference type="RefSeq" id="WP_315624481.1">
    <property type="nucleotide sequence ID" value="NZ_JAUHMF010000001.1"/>
</dbReference>
<evidence type="ECO:0000313" key="1">
    <source>
        <dbReference type="EMBL" id="MDT8897827.1"/>
    </source>
</evidence>
<dbReference type="InterPro" id="IPR034660">
    <property type="entry name" value="DinB/YfiT-like"/>
</dbReference>
<dbReference type="Proteomes" id="UP001254165">
    <property type="component" value="Unassembled WGS sequence"/>
</dbReference>
<protein>
    <submittedName>
        <fullName evidence="1">DinB family protein</fullName>
    </submittedName>
</protein>
<accession>A0ABU3NPA0</accession>
<evidence type="ECO:0000313" key="2">
    <source>
        <dbReference type="Proteomes" id="UP001254165"/>
    </source>
</evidence>
<comment type="caution">
    <text evidence="1">The sequence shown here is derived from an EMBL/GenBank/DDBJ whole genome shotgun (WGS) entry which is preliminary data.</text>
</comment>
<dbReference type="InterPro" id="IPR012550">
    <property type="entry name" value="DUF1706"/>
</dbReference>
<dbReference type="Pfam" id="PF08020">
    <property type="entry name" value="DUF1706"/>
    <property type="match status" value="1"/>
</dbReference>
<proteinExistence type="predicted"/>
<keyword evidence="2" id="KW-1185">Reference proteome</keyword>
<organism evidence="1 2">
    <name type="scientific">Thermanaerothrix solaris</name>
    <dbReference type="NCBI Taxonomy" id="3058434"/>
    <lineage>
        <taxon>Bacteria</taxon>
        <taxon>Bacillati</taxon>
        <taxon>Chloroflexota</taxon>
        <taxon>Anaerolineae</taxon>
        <taxon>Anaerolineales</taxon>
        <taxon>Anaerolineaceae</taxon>
        <taxon>Thermanaerothrix</taxon>
    </lineage>
</organism>